<evidence type="ECO:0000313" key="3">
    <source>
        <dbReference type="Proteomes" id="UP001158986"/>
    </source>
</evidence>
<protein>
    <submittedName>
        <fullName evidence="1">Uncharacterized protein</fullName>
    </submittedName>
</protein>
<evidence type="ECO:0000313" key="2">
    <source>
        <dbReference type="EMBL" id="CAH0516428.1"/>
    </source>
</evidence>
<dbReference type="SUPFAM" id="SSF51735">
    <property type="entry name" value="NAD(P)-binding Rossmann-fold domains"/>
    <property type="match status" value="1"/>
</dbReference>
<gene>
    <name evidence="2" type="ORF">PBS001_LOCUS3096</name>
    <name evidence="1" type="ORF">PBS003_LOCUS6897</name>
</gene>
<dbReference type="EMBL" id="CAKKTJ010000324">
    <property type="protein sequence ID" value="CAH0480273.1"/>
    <property type="molecule type" value="Genomic_DNA"/>
</dbReference>
<evidence type="ECO:0000313" key="4">
    <source>
        <dbReference type="Proteomes" id="UP001160483"/>
    </source>
</evidence>
<dbReference type="GO" id="GO:0005737">
    <property type="term" value="C:cytoplasm"/>
    <property type="evidence" value="ECO:0007669"/>
    <property type="project" value="TreeGrafter"/>
</dbReference>
<keyword evidence="3" id="KW-1185">Reference proteome</keyword>
<dbReference type="PANTHER" id="PTHR43544">
    <property type="entry name" value="SHORT-CHAIN DEHYDROGENASE/REDUCTASE"/>
    <property type="match status" value="1"/>
</dbReference>
<dbReference type="GO" id="GO:0016491">
    <property type="term" value="F:oxidoreductase activity"/>
    <property type="evidence" value="ECO:0007669"/>
    <property type="project" value="TreeGrafter"/>
</dbReference>
<dbReference type="Proteomes" id="UP001158986">
    <property type="component" value="Unassembled WGS sequence"/>
</dbReference>
<dbReference type="Proteomes" id="UP001160483">
    <property type="component" value="Unassembled WGS sequence"/>
</dbReference>
<reference evidence="1 3" key="1">
    <citation type="submission" date="2021-11" db="EMBL/GenBank/DDBJ databases">
        <authorList>
            <person name="Islam A."/>
            <person name="Islam S."/>
            <person name="Flora M.S."/>
            <person name="Rahman M."/>
            <person name="Ziaur R.M."/>
            <person name="Epstein J.H."/>
            <person name="Hassan M."/>
            <person name="Klassen M."/>
            <person name="Woodard K."/>
            <person name="Webb A."/>
            <person name="Webby R.J."/>
            <person name="El Zowalaty M.E."/>
        </authorList>
    </citation>
    <scope>NUCLEOTIDE SEQUENCE</scope>
    <source>
        <strain evidence="2">Pbs1</strain>
        <strain evidence="1">Pbs3</strain>
    </source>
</reference>
<dbReference type="PANTHER" id="PTHR43544:SF2">
    <property type="entry name" value="OXIDOREDUCTASE"/>
    <property type="match status" value="1"/>
</dbReference>
<dbReference type="EMBL" id="CAKLCB010000167">
    <property type="protein sequence ID" value="CAH0516428.1"/>
    <property type="molecule type" value="Genomic_DNA"/>
</dbReference>
<proteinExistence type="predicted"/>
<name>A0AAU9L539_9STRA</name>
<dbReference type="InterPro" id="IPR036291">
    <property type="entry name" value="NAD(P)-bd_dom_sf"/>
</dbReference>
<dbReference type="AlphaFoldDB" id="A0AAU9L539"/>
<dbReference type="Gene3D" id="3.40.50.720">
    <property type="entry name" value="NAD(P)-binding Rossmann-like Domain"/>
    <property type="match status" value="1"/>
</dbReference>
<evidence type="ECO:0000313" key="1">
    <source>
        <dbReference type="EMBL" id="CAH0480273.1"/>
    </source>
</evidence>
<accession>A0AAU9L539</accession>
<organism evidence="1 4">
    <name type="scientific">Peronospora belbahrii</name>
    <dbReference type="NCBI Taxonomy" id="622444"/>
    <lineage>
        <taxon>Eukaryota</taxon>
        <taxon>Sar</taxon>
        <taxon>Stramenopiles</taxon>
        <taxon>Oomycota</taxon>
        <taxon>Peronosporomycetes</taxon>
        <taxon>Peronosporales</taxon>
        <taxon>Peronosporaceae</taxon>
        <taxon>Peronospora</taxon>
    </lineage>
</organism>
<sequence length="107" mass="12170">MEGKFYRSKTLNHPHTNMAKAAANMMTRTCAEDLMRKGIYMNSVDTAGSTTRTRVIKLLASQIPITSRRLLMETDVVLDPIFALYQDGSTDKPLFGEYLKDYTVSEW</sequence>
<comment type="caution">
    <text evidence="1">The sequence shown here is derived from an EMBL/GenBank/DDBJ whole genome shotgun (WGS) entry which is preliminary data.</text>
</comment>
<dbReference type="InterPro" id="IPR051468">
    <property type="entry name" value="Fungal_SecMetab_SDRs"/>
</dbReference>